<evidence type="ECO:0000256" key="4">
    <source>
        <dbReference type="ARBA" id="ARBA00023163"/>
    </source>
</evidence>
<proteinExistence type="predicted"/>
<dbReference type="Gene3D" id="2.40.50.140">
    <property type="entry name" value="Nucleic acid-binding proteins"/>
    <property type="match status" value="1"/>
</dbReference>
<evidence type="ECO:0000256" key="2">
    <source>
        <dbReference type="ARBA" id="ARBA00023125"/>
    </source>
</evidence>
<dbReference type="PIRSF" id="PIRSF002599">
    <property type="entry name" value="Cold_shock_A"/>
    <property type="match status" value="1"/>
</dbReference>
<accession>A0ABW3V148</accession>
<keyword evidence="4" id="KW-0804">Transcription</keyword>
<evidence type="ECO:0000259" key="5">
    <source>
        <dbReference type="PROSITE" id="PS51857"/>
    </source>
</evidence>
<protein>
    <submittedName>
        <fullName evidence="6">Cold shock domain-containing protein</fullName>
    </submittedName>
</protein>
<dbReference type="PROSITE" id="PS51857">
    <property type="entry name" value="CSD_2"/>
    <property type="match status" value="1"/>
</dbReference>
<dbReference type="InterPro" id="IPR012340">
    <property type="entry name" value="NA-bd_OB-fold"/>
</dbReference>
<feature type="domain" description="CSD" evidence="5">
    <location>
        <begin position="2"/>
        <end position="46"/>
    </location>
</feature>
<organism evidence="6 7">
    <name type="scientific">Paenibacillus vulneris</name>
    <dbReference type="NCBI Taxonomy" id="1133364"/>
    <lineage>
        <taxon>Bacteria</taxon>
        <taxon>Bacillati</taxon>
        <taxon>Bacillota</taxon>
        <taxon>Bacilli</taxon>
        <taxon>Bacillales</taxon>
        <taxon>Paenibacillaceae</taxon>
        <taxon>Paenibacillus</taxon>
    </lineage>
</organism>
<feature type="non-terminal residue" evidence="6">
    <location>
        <position position="46"/>
    </location>
</feature>
<dbReference type="RefSeq" id="WP_345595438.1">
    <property type="nucleotide sequence ID" value="NZ_BAABJG010000064.1"/>
</dbReference>
<reference evidence="7" key="1">
    <citation type="journal article" date="2019" name="Int. J. Syst. Evol. Microbiol.">
        <title>The Global Catalogue of Microorganisms (GCM) 10K type strain sequencing project: providing services to taxonomists for standard genome sequencing and annotation.</title>
        <authorList>
            <consortium name="The Broad Institute Genomics Platform"/>
            <consortium name="The Broad Institute Genome Sequencing Center for Infectious Disease"/>
            <person name="Wu L."/>
            <person name="Ma J."/>
        </authorList>
    </citation>
    <scope>NUCLEOTIDE SEQUENCE [LARGE SCALE GENOMIC DNA]</scope>
    <source>
        <strain evidence="7">CCUG 53270</strain>
    </source>
</reference>
<evidence type="ECO:0000313" key="7">
    <source>
        <dbReference type="Proteomes" id="UP001597180"/>
    </source>
</evidence>
<name>A0ABW3V148_9BACL</name>
<dbReference type="CDD" id="cd04458">
    <property type="entry name" value="CSP_CDS"/>
    <property type="match status" value="1"/>
</dbReference>
<dbReference type="PRINTS" id="PR00050">
    <property type="entry name" value="COLDSHOCK"/>
</dbReference>
<sequence>MTHKGTVKWFSDDRGYGIIAGSDGQDVFVHQTVIKMDGFRKLEQGQ</sequence>
<dbReference type="InterPro" id="IPR012156">
    <property type="entry name" value="Cold_shock_CspA"/>
</dbReference>
<dbReference type="PANTHER" id="PTHR46565">
    <property type="entry name" value="COLD SHOCK DOMAIN PROTEIN 2"/>
    <property type="match status" value="1"/>
</dbReference>
<dbReference type="PANTHER" id="PTHR46565:SF20">
    <property type="entry name" value="COLD SHOCK DOMAIN-CONTAINING PROTEIN 4"/>
    <property type="match status" value="1"/>
</dbReference>
<comment type="caution">
    <text evidence="6">The sequence shown here is derived from an EMBL/GenBank/DDBJ whole genome shotgun (WGS) entry which is preliminary data.</text>
</comment>
<gene>
    <name evidence="6" type="ORF">ACFQ4B_36005</name>
</gene>
<dbReference type="Pfam" id="PF00313">
    <property type="entry name" value="CSD"/>
    <property type="match status" value="1"/>
</dbReference>
<keyword evidence="1" id="KW-0805">Transcription regulation</keyword>
<keyword evidence="2" id="KW-0238">DNA-binding</keyword>
<evidence type="ECO:0000256" key="3">
    <source>
        <dbReference type="ARBA" id="ARBA00023159"/>
    </source>
</evidence>
<evidence type="ECO:0000313" key="6">
    <source>
        <dbReference type="EMBL" id="MFD1225495.1"/>
    </source>
</evidence>
<keyword evidence="3" id="KW-0010">Activator</keyword>
<keyword evidence="7" id="KW-1185">Reference proteome</keyword>
<dbReference type="Proteomes" id="UP001597180">
    <property type="component" value="Unassembled WGS sequence"/>
</dbReference>
<dbReference type="InterPro" id="IPR002059">
    <property type="entry name" value="CSP_DNA-bd"/>
</dbReference>
<evidence type="ECO:0000256" key="1">
    <source>
        <dbReference type="ARBA" id="ARBA00023015"/>
    </source>
</evidence>
<dbReference type="EMBL" id="JBHTLU010000062">
    <property type="protein sequence ID" value="MFD1225495.1"/>
    <property type="molecule type" value="Genomic_DNA"/>
</dbReference>
<dbReference type="SUPFAM" id="SSF50249">
    <property type="entry name" value="Nucleic acid-binding proteins"/>
    <property type="match status" value="1"/>
</dbReference>